<proteinExistence type="inferred from homology"/>
<dbReference type="PANTHER" id="PTHR11129">
    <property type="entry name" value="PROTEIN FARNESYLTRANSFERASE ALPHA SUBUNIT/RAB GERANYLGERANYL TRANSFERASE ALPHA SUBUNIT"/>
    <property type="match status" value="1"/>
</dbReference>
<dbReference type="Proteomes" id="UP001172102">
    <property type="component" value="Unassembled WGS sequence"/>
</dbReference>
<keyword evidence="3" id="KW-0808">Transferase</keyword>
<dbReference type="Gene3D" id="1.25.40.120">
    <property type="entry name" value="Protein prenylyltransferase"/>
    <property type="match status" value="1"/>
</dbReference>
<comment type="caution">
    <text evidence="5">The sequence shown here is derived from an EMBL/GenBank/DDBJ whole genome shotgun (WGS) entry which is preliminary data.</text>
</comment>
<name>A0AA39ZWI4_9PEZI</name>
<protein>
    <recommendedName>
        <fullName evidence="7">Protein prenyltransferase</fullName>
    </recommendedName>
</protein>
<evidence type="ECO:0000256" key="4">
    <source>
        <dbReference type="ARBA" id="ARBA00022737"/>
    </source>
</evidence>
<dbReference type="GO" id="GO:0008318">
    <property type="term" value="F:protein prenyltransferase activity"/>
    <property type="evidence" value="ECO:0007669"/>
    <property type="project" value="InterPro"/>
</dbReference>
<gene>
    <name evidence="5" type="ORF">B0H67DRAFT_497420</name>
</gene>
<sequence>MSRALDKDVVASLKAGSPLAAFQAISELLRSPPNGGLLELEILPTTHQLPEGQFVLQDGCAAGVSKLGLVQAFLVARPMLKGHLDGTAPRAIEELSSATAIMLLMDPEHLTAANTRKRLLQARIAGEREKTDVILHTEKLFLDSLLTSRLHRHTKSPTLWSHRRWLLQLFVSKGLPVDVLPDITTVVFVAGERHPRNYYAWCHARYIMSLEAGNSNDEVMAAVKQWSFKHHTDISGWSFLYFLTGSNAFSGTAAGCSTFSEVIELANSLHLANESIWVFLRTLAASGLVGDEEYSRFLSVGQTLMESSRIPTDQEVLRSAMQWCETYRV</sequence>
<comment type="similarity">
    <text evidence="1">Belongs to the protein prenyltransferase subunit alpha family.</text>
</comment>
<evidence type="ECO:0000313" key="5">
    <source>
        <dbReference type="EMBL" id="KAK0704948.1"/>
    </source>
</evidence>
<keyword evidence="4" id="KW-0677">Repeat</keyword>
<dbReference type="PANTHER" id="PTHR11129:SF3">
    <property type="entry name" value="PROTEIN PRENYLTRANSFERASE ALPHA SUBUNIT REPEAT-CONTAINING PROTEIN 1"/>
    <property type="match status" value="1"/>
</dbReference>
<evidence type="ECO:0008006" key="7">
    <source>
        <dbReference type="Google" id="ProtNLM"/>
    </source>
</evidence>
<dbReference type="AlphaFoldDB" id="A0AA39ZWI4"/>
<keyword evidence="2" id="KW-0637">Prenyltransferase</keyword>
<evidence type="ECO:0000313" key="6">
    <source>
        <dbReference type="Proteomes" id="UP001172102"/>
    </source>
</evidence>
<dbReference type="EMBL" id="JAUKUA010000007">
    <property type="protein sequence ID" value="KAK0704948.1"/>
    <property type="molecule type" value="Genomic_DNA"/>
</dbReference>
<organism evidence="5 6">
    <name type="scientific">Lasiosphaeris hirsuta</name>
    <dbReference type="NCBI Taxonomy" id="260670"/>
    <lineage>
        <taxon>Eukaryota</taxon>
        <taxon>Fungi</taxon>
        <taxon>Dikarya</taxon>
        <taxon>Ascomycota</taxon>
        <taxon>Pezizomycotina</taxon>
        <taxon>Sordariomycetes</taxon>
        <taxon>Sordariomycetidae</taxon>
        <taxon>Sordariales</taxon>
        <taxon>Lasiosphaeriaceae</taxon>
        <taxon>Lasiosphaeris</taxon>
    </lineage>
</organism>
<dbReference type="InterPro" id="IPR002088">
    <property type="entry name" value="Prenyl_trans_a"/>
</dbReference>
<dbReference type="GO" id="GO:0005737">
    <property type="term" value="C:cytoplasm"/>
    <property type="evidence" value="ECO:0007669"/>
    <property type="project" value="TreeGrafter"/>
</dbReference>
<accession>A0AA39ZWI4</accession>
<dbReference type="SUPFAM" id="SSF48439">
    <property type="entry name" value="Protein prenylyltransferase"/>
    <property type="match status" value="1"/>
</dbReference>
<reference evidence="5" key="1">
    <citation type="submission" date="2023-06" db="EMBL/GenBank/DDBJ databases">
        <title>Genome-scale phylogeny and comparative genomics of the fungal order Sordariales.</title>
        <authorList>
            <consortium name="Lawrence Berkeley National Laboratory"/>
            <person name="Hensen N."/>
            <person name="Bonometti L."/>
            <person name="Westerberg I."/>
            <person name="Brannstrom I.O."/>
            <person name="Guillou S."/>
            <person name="Cros-Aarteil S."/>
            <person name="Calhoun S."/>
            <person name="Haridas S."/>
            <person name="Kuo A."/>
            <person name="Mondo S."/>
            <person name="Pangilinan J."/>
            <person name="Riley R."/>
            <person name="Labutti K."/>
            <person name="Andreopoulos B."/>
            <person name="Lipzen A."/>
            <person name="Chen C."/>
            <person name="Yanf M."/>
            <person name="Daum C."/>
            <person name="Ng V."/>
            <person name="Clum A."/>
            <person name="Steindorff A."/>
            <person name="Ohm R."/>
            <person name="Martin F."/>
            <person name="Silar P."/>
            <person name="Natvig D."/>
            <person name="Lalanne C."/>
            <person name="Gautier V."/>
            <person name="Ament-Velasquez S.L."/>
            <person name="Kruys A."/>
            <person name="Hutchinson M.I."/>
            <person name="Powell A.J."/>
            <person name="Barry K."/>
            <person name="Miller A.N."/>
            <person name="Grigoriev I.V."/>
            <person name="Debuchy R."/>
            <person name="Gladieux P."/>
            <person name="Thoren M.H."/>
            <person name="Johannesson H."/>
        </authorList>
    </citation>
    <scope>NUCLEOTIDE SEQUENCE</scope>
    <source>
        <strain evidence="5">SMH4607-1</strain>
    </source>
</reference>
<evidence type="ECO:0000256" key="3">
    <source>
        <dbReference type="ARBA" id="ARBA00022679"/>
    </source>
</evidence>
<keyword evidence="6" id="KW-1185">Reference proteome</keyword>
<dbReference type="Pfam" id="PF01239">
    <property type="entry name" value="PPTA"/>
    <property type="match status" value="2"/>
</dbReference>
<evidence type="ECO:0000256" key="1">
    <source>
        <dbReference type="ARBA" id="ARBA00006734"/>
    </source>
</evidence>
<evidence type="ECO:0000256" key="2">
    <source>
        <dbReference type="ARBA" id="ARBA00022602"/>
    </source>
</evidence>